<dbReference type="InterPro" id="IPR010412">
    <property type="entry name" value="DUF1007"/>
</dbReference>
<dbReference type="PIRSF" id="PIRSF008159">
    <property type="entry name" value="UCP008159_ABC"/>
    <property type="match status" value="1"/>
</dbReference>
<reference evidence="1 2" key="1">
    <citation type="submission" date="2020-08" db="EMBL/GenBank/DDBJ databases">
        <title>Genomic Encyclopedia of Type Strains, Phase IV (KMG-IV): sequencing the most valuable type-strain genomes for metagenomic binning, comparative biology and taxonomic classification.</title>
        <authorList>
            <person name="Goeker M."/>
        </authorList>
    </citation>
    <scope>NUCLEOTIDE SEQUENCE [LARGE SCALE GENOMIC DNA]</scope>
    <source>
        <strain evidence="1 2">DSM 26376</strain>
    </source>
</reference>
<gene>
    <name evidence="1" type="ORF">HNR26_001094</name>
</gene>
<name>A0A7W8MC58_9HYPH</name>
<protein>
    <submittedName>
        <fullName evidence="1">ABC-type uncharacterized transport system substrate-binding protein</fullName>
    </submittedName>
</protein>
<comment type="caution">
    <text evidence="1">The sequence shown here is derived from an EMBL/GenBank/DDBJ whole genome shotgun (WGS) entry which is preliminary data.</text>
</comment>
<evidence type="ECO:0000313" key="2">
    <source>
        <dbReference type="Proteomes" id="UP000550895"/>
    </source>
</evidence>
<dbReference type="AlphaFoldDB" id="A0A7W8MC58"/>
<sequence>MRDIGKGLDRMLRSLSYWAAGAVVAFATPALSHPHIFAEARVEIVAADDGTLKELRNVWRFDDIFSSSVLMDFDKNTDLKLDHAELNEIANTIRDSLGDYSYFTFITKDGTTSEIARPEVFNVDFKDNQLLVFFVAKPKTPVTIGGRMNFGVYDPTLYTAIDFAKDEDMVVEGKAFEACTHKVVRPDPDEIIAQNQLNLTEAFFSDPTGNDMGKLFATRLEVTC</sequence>
<dbReference type="InterPro" id="IPR016537">
    <property type="entry name" value="UCP008159_ABC"/>
</dbReference>
<evidence type="ECO:0000313" key="1">
    <source>
        <dbReference type="EMBL" id="MBB5275050.1"/>
    </source>
</evidence>
<accession>A0A7W8MC58</accession>
<keyword evidence="2" id="KW-1185">Reference proteome</keyword>
<proteinExistence type="predicted"/>
<dbReference type="Proteomes" id="UP000550895">
    <property type="component" value="Unassembled WGS sequence"/>
</dbReference>
<organism evidence="1 2">
    <name type="scientific">Rhizobium rosettiformans</name>
    <dbReference type="NCBI Taxonomy" id="1368430"/>
    <lineage>
        <taxon>Bacteria</taxon>
        <taxon>Pseudomonadati</taxon>
        <taxon>Pseudomonadota</taxon>
        <taxon>Alphaproteobacteria</taxon>
        <taxon>Hyphomicrobiales</taxon>
        <taxon>Rhizobiaceae</taxon>
        <taxon>Rhizobium/Agrobacterium group</taxon>
        <taxon>Rhizobium</taxon>
    </lineage>
</organism>
<dbReference type="Pfam" id="PF06226">
    <property type="entry name" value="DUF1007"/>
    <property type="match status" value="1"/>
</dbReference>
<dbReference type="EMBL" id="JACHGA010000002">
    <property type="protein sequence ID" value="MBB5275050.1"/>
    <property type="molecule type" value="Genomic_DNA"/>
</dbReference>